<dbReference type="InterPro" id="IPR051781">
    <property type="entry name" value="Metallo-dep_Hydrolase"/>
</dbReference>
<dbReference type="GO" id="GO:0016810">
    <property type="term" value="F:hydrolase activity, acting on carbon-nitrogen (but not peptide) bonds"/>
    <property type="evidence" value="ECO:0007669"/>
    <property type="project" value="InterPro"/>
</dbReference>
<dbReference type="RefSeq" id="WP_338193232.1">
    <property type="nucleotide sequence ID" value="NZ_AP027268.1"/>
</dbReference>
<organism evidence="2 3">
    <name type="scientific">Flagellimonas marinaquae</name>
    <dbReference type="NCBI Taxonomy" id="254955"/>
    <lineage>
        <taxon>Bacteria</taxon>
        <taxon>Pseudomonadati</taxon>
        <taxon>Bacteroidota</taxon>
        <taxon>Flavobacteriia</taxon>
        <taxon>Flavobacteriales</taxon>
        <taxon>Flavobacteriaceae</taxon>
        <taxon>Flagellimonas</taxon>
    </lineage>
</organism>
<dbReference type="EMBL" id="AP027268">
    <property type="protein sequence ID" value="BDW92875.1"/>
    <property type="molecule type" value="Genomic_DNA"/>
</dbReference>
<dbReference type="SUPFAM" id="SSF51338">
    <property type="entry name" value="Composite domain of metallo-dependent hydrolases"/>
    <property type="match status" value="1"/>
</dbReference>
<gene>
    <name evidence="2" type="ORF">MACH07_17070</name>
</gene>
<dbReference type="InterPro" id="IPR011059">
    <property type="entry name" value="Metal-dep_hydrolase_composite"/>
</dbReference>
<evidence type="ECO:0000259" key="1">
    <source>
        <dbReference type="Pfam" id="PF01979"/>
    </source>
</evidence>
<evidence type="ECO:0000313" key="2">
    <source>
        <dbReference type="EMBL" id="BDW92875.1"/>
    </source>
</evidence>
<accession>A0AA48HCT3</accession>
<dbReference type="Gene3D" id="3.20.20.140">
    <property type="entry name" value="Metal-dependent hydrolases"/>
    <property type="match status" value="1"/>
</dbReference>
<dbReference type="Pfam" id="PF01979">
    <property type="entry name" value="Amidohydro_1"/>
    <property type="match status" value="1"/>
</dbReference>
<dbReference type="Proteomes" id="UP001330184">
    <property type="component" value="Chromosome"/>
</dbReference>
<dbReference type="PROSITE" id="PS51257">
    <property type="entry name" value="PROKAR_LIPOPROTEIN"/>
    <property type="match status" value="1"/>
</dbReference>
<dbReference type="InterPro" id="IPR006680">
    <property type="entry name" value="Amidohydro-rel"/>
</dbReference>
<dbReference type="Gene3D" id="2.30.40.10">
    <property type="entry name" value="Urease, subunit C, domain 1"/>
    <property type="match status" value="1"/>
</dbReference>
<reference evidence="2 3" key="1">
    <citation type="submission" date="2023-01" db="EMBL/GenBank/DDBJ databases">
        <title>Complete genome sequence of Muricauda aquimarina strain IFOP_LL357.</title>
        <authorList>
            <person name="Gajardo G."/>
            <person name="Ueki S."/>
            <person name="Maruyama F."/>
        </authorList>
    </citation>
    <scope>NUCLEOTIDE SEQUENCE [LARGE SCALE GENOMIC DNA]</scope>
    <source>
        <strain evidence="2 3">IFOP_LL357</strain>
    </source>
</reference>
<sequence>MNKIIGLLLFTLTLISCKTSEVEIIVDNGLLLKNAQIISPEDQTISSNDFIVTAGDSIVYVGEKKPKVKGAFTTIDANGKYIIPGLIDSHVHVTGTDALSDDEELQHPELVKLFREQLPKSYLYFGYTTLIDLGTAKPDRLVDFQKMEVRPDLYYAGGGAVIGNGYGLSNWEDEVPNFVYQENEAYPFPDSYVKENHTPEAVAKRIAESGAIVLKTYYEPGFDPAQPRFPTPSQKLMSNLKKEAHKNNLVLAVHGNSLEAHGFLAEAEVDVMAHGLWNWGNHRLDSTMVLPMEIKEVLDAEIKSKIGYMPTLQVINGLRELTNAEYLDNTELEHVLPKPLLDYYKANSNIMYANVFGNAPKHIIATNFNRISEQGKLSMKYMNDNGGKLLFGTDTPSSPTYGNPPGYNGYLEMLEMANAGIPLNKILAMATIENAKAFHLQKRYGTVEAGKKANLLILNKNPLRDITAYNDISQVVINGRPMNRETLSAHKD</sequence>
<proteinExistence type="predicted"/>
<dbReference type="InterPro" id="IPR032466">
    <property type="entry name" value="Metal_Hydrolase"/>
</dbReference>
<dbReference type="AlphaFoldDB" id="A0AA48HCT3"/>
<keyword evidence="3" id="KW-1185">Reference proteome</keyword>
<evidence type="ECO:0000313" key="3">
    <source>
        <dbReference type="Proteomes" id="UP001330184"/>
    </source>
</evidence>
<dbReference type="SUPFAM" id="SSF51556">
    <property type="entry name" value="Metallo-dependent hydrolases"/>
    <property type="match status" value="1"/>
</dbReference>
<feature type="domain" description="Amidohydrolase-related" evidence="1">
    <location>
        <begin position="81"/>
        <end position="480"/>
    </location>
</feature>
<name>A0AA48HCT3_9FLAO</name>
<dbReference type="PANTHER" id="PTHR43135">
    <property type="entry name" value="ALPHA-D-RIBOSE 1-METHYLPHOSPHONATE 5-TRIPHOSPHATE DIPHOSPHATASE"/>
    <property type="match status" value="1"/>
</dbReference>
<protein>
    <submittedName>
        <fullName evidence="2">Amidohydrolase</fullName>
    </submittedName>
</protein>
<dbReference type="PANTHER" id="PTHR43135:SF3">
    <property type="entry name" value="ALPHA-D-RIBOSE 1-METHYLPHOSPHONATE 5-TRIPHOSPHATE DIPHOSPHATASE"/>
    <property type="match status" value="1"/>
</dbReference>